<comment type="catalytic activity">
    <reaction evidence="1">
        <text>S-ubiquitinyl-[E1 ubiquitin-activating enzyme]-L-cysteine + [E2 ubiquitin-conjugating enzyme]-L-cysteine = [E1 ubiquitin-activating enzyme]-L-cysteine + S-ubiquitinyl-[E2 ubiquitin-conjugating enzyme]-L-cysteine.</text>
        <dbReference type="EC" id="2.3.2.23"/>
    </reaction>
</comment>
<dbReference type="InterPro" id="IPR000608">
    <property type="entry name" value="UBC"/>
</dbReference>
<feature type="domain" description="SH3" evidence="13">
    <location>
        <begin position="267"/>
        <end position="334"/>
    </location>
</feature>
<dbReference type="PROSITE" id="PS50212">
    <property type="entry name" value="RASGEF_NTER"/>
    <property type="match status" value="1"/>
</dbReference>
<feature type="domain" description="UBC core" evidence="15">
    <location>
        <begin position="4"/>
        <end position="164"/>
    </location>
</feature>
<accession>A0A2P6NS62</accession>
<evidence type="ECO:0000256" key="2">
    <source>
        <dbReference type="ARBA" id="ARBA00012486"/>
    </source>
</evidence>
<dbReference type="GO" id="GO:0005524">
    <property type="term" value="F:ATP binding"/>
    <property type="evidence" value="ECO:0007669"/>
    <property type="project" value="UniProtKB-KW"/>
</dbReference>
<feature type="domain" description="N-terminal Ras-GEF" evidence="16">
    <location>
        <begin position="422"/>
        <end position="544"/>
    </location>
</feature>
<feature type="region of interest" description="Disordered" evidence="12">
    <location>
        <begin position="800"/>
        <end position="826"/>
    </location>
</feature>
<keyword evidence="7" id="KW-0833">Ubl conjugation pathway</keyword>
<keyword evidence="18" id="KW-1185">Reference proteome</keyword>
<dbReference type="Gene3D" id="3.10.110.10">
    <property type="entry name" value="Ubiquitin Conjugating Enzyme"/>
    <property type="match status" value="1"/>
</dbReference>
<gene>
    <name evidence="17" type="ORF">PROFUN_05008</name>
</gene>
<dbReference type="InterPro" id="IPR036028">
    <property type="entry name" value="SH3-like_dom_sf"/>
</dbReference>
<protein>
    <recommendedName>
        <fullName evidence="2">E2 ubiquitin-conjugating enzyme</fullName>
        <ecNumber evidence="2">2.3.2.23</ecNumber>
    </recommendedName>
</protein>
<dbReference type="PROSITE" id="PS00720">
    <property type="entry name" value="RASGEF"/>
    <property type="match status" value="1"/>
</dbReference>
<dbReference type="Pfam" id="PF00696">
    <property type="entry name" value="AA_kinase"/>
    <property type="match status" value="1"/>
</dbReference>
<dbReference type="InterPro" id="IPR036393">
    <property type="entry name" value="AceGlu_kinase-like_sf"/>
</dbReference>
<dbReference type="Gene3D" id="3.30.2130.10">
    <property type="entry name" value="VC0802-like"/>
    <property type="match status" value="1"/>
</dbReference>
<dbReference type="SUPFAM" id="SSF54495">
    <property type="entry name" value="UBC-like"/>
    <property type="match status" value="1"/>
</dbReference>
<dbReference type="Pfam" id="PF00618">
    <property type="entry name" value="RasGEF_N"/>
    <property type="match status" value="1"/>
</dbReference>
<dbReference type="InterPro" id="IPR001048">
    <property type="entry name" value="Asp/Glu/Uridylate_kinase"/>
</dbReference>
<dbReference type="EMBL" id="MDYQ01000026">
    <property type="protein sequence ID" value="PRP86791.1"/>
    <property type="molecule type" value="Genomic_DNA"/>
</dbReference>
<evidence type="ECO:0000256" key="12">
    <source>
        <dbReference type="SAM" id="MobiDB-lite"/>
    </source>
</evidence>
<evidence type="ECO:0000256" key="10">
    <source>
        <dbReference type="PROSITE-ProRule" id="PRU00192"/>
    </source>
</evidence>
<evidence type="ECO:0000256" key="11">
    <source>
        <dbReference type="PROSITE-ProRule" id="PRU10133"/>
    </source>
</evidence>
<dbReference type="Pfam" id="PF00179">
    <property type="entry name" value="UQ_con"/>
    <property type="match status" value="1"/>
</dbReference>
<keyword evidence="5" id="KW-0808">Transferase</keyword>
<dbReference type="PROSITE" id="PS50127">
    <property type="entry name" value="UBC_2"/>
    <property type="match status" value="1"/>
</dbReference>
<evidence type="ECO:0000256" key="5">
    <source>
        <dbReference type="ARBA" id="ARBA00022679"/>
    </source>
</evidence>
<dbReference type="EC" id="2.3.2.23" evidence="2"/>
<dbReference type="SUPFAM" id="SSF48366">
    <property type="entry name" value="Ras GEF"/>
    <property type="match status" value="1"/>
</dbReference>
<evidence type="ECO:0000256" key="7">
    <source>
        <dbReference type="ARBA" id="ARBA00022786"/>
    </source>
</evidence>
<dbReference type="PROSITE" id="PS00183">
    <property type="entry name" value="UBC_1"/>
    <property type="match status" value="1"/>
</dbReference>
<dbReference type="Proteomes" id="UP000241769">
    <property type="component" value="Unassembled WGS sequence"/>
</dbReference>
<feature type="domain" description="Ras-GEF" evidence="14">
    <location>
        <begin position="567"/>
        <end position="803"/>
    </location>
</feature>
<dbReference type="InterPro" id="IPR016135">
    <property type="entry name" value="UBQ-conjugating_enzyme/RWD"/>
</dbReference>
<dbReference type="InterPro" id="IPR023313">
    <property type="entry name" value="UBQ-conjugating_AS"/>
</dbReference>
<evidence type="ECO:0000259" key="13">
    <source>
        <dbReference type="PROSITE" id="PS50002"/>
    </source>
</evidence>
<dbReference type="Gene3D" id="1.20.870.10">
    <property type="entry name" value="Son of sevenless (SoS) protein Chain: S domain 1"/>
    <property type="match status" value="1"/>
</dbReference>
<dbReference type="Pfam" id="PF00617">
    <property type="entry name" value="RasGEF"/>
    <property type="match status" value="1"/>
</dbReference>
<feature type="region of interest" description="Disordered" evidence="12">
    <location>
        <begin position="883"/>
        <end position="905"/>
    </location>
</feature>
<dbReference type="STRING" id="1890364.A0A2P6NS62"/>
<dbReference type="InterPro" id="IPR001452">
    <property type="entry name" value="SH3_domain"/>
</dbReference>
<comment type="caution">
    <text evidence="17">The sequence shown here is derived from an EMBL/GenBank/DDBJ whole genome shotgun (WGS) entry which is preliminary data.</text>
</comment>
<dbReference type="SMART" id="SM00326">
    <property type="entry name" value="SH3"/>
    <property type="match status" value="2"/>
</dbReference>
<reference evidence="17 18" key="1">
    <citation type="journal article" date="2018" name="Genome Biol. Evol.">
        <title>Multiple Roots of Fruiting Body Formation in Amoebozoa.</title>
        <authorList>
            <person name="Hillmann F."/>
            <person name="Forbes G."/>
            <person name="Novohradska S."/>
            <person name="Ferling I."/>
            <person name="Riege K."/>
            <person name="Groth M."/>
            <person name="Westermann M."/>
            <person name="Marz M."/>
            <person name="Spaller T."/>
            <person name="Winckler T."/>
            <person name="Schaap P."/>
            <person name="Glockner G."/>
        </authorList>
    </citation>
    <scope>NUCLEOTIDE SEQUENCE [LARGE SCALE GENOMIC DNA]</scope>
    <source>
        <strain evidence="17 18">Jena</strain>
    </source>
</reference>
<sequence>MAGTAYKRLMQEYIELTKNPPEGILAGPISEDNFFEWEASIIGPSGTAYEGGLFIAILKFPTDYPLSPPKMIFTTEMWHPNVYPNGEVCISILHPPGDDPMHYENASERWSPVQSVEKILLSVVSMIAEPNDESPANIEAAKMWRTDKKQYENIVKRTATGYQYTEADNSCYTLRSPCVGSIATARHDYQAKGIRMSTGITDVDMKKGDVVIIQELCPNSWVSIVFVTDEKNLNPIPDRSPGVVPMSFLDSELSDDSYTLLSSLHSTVHDLATAIWDYQATGQQMSSGDTDISLSRGDVVRVLDSCPNSWLKVQKVTNAEIGVVPESYVQRFDTASWSSSADVSASSYSEDEIYRSGDYIRKQRSDSSSSTGRRSRSASIPNSLVNRSQVEDFGRPASIIVERKMEELMTKIPHSHVFSSPDTPDNIIYDVIKVVERLTYPKFIDPFFADQFLITYRNFCTPEVFLDFLIESETGTIEVNQMRRTRVRECRVFNVLKRWLEDYWWDFRDEQEMQSRLLTFAEKTMKLSMETAANTIIKIVHRKLEPFVLELPMFPQTNYINRLLSIPPETIAEQMTLIDHGLFRMMEMKEFHGLPWSKKTKQHRAPNVMNVIRRFNRVSLNMVGSTIVHEQDIELRAMLVCHFIQVVEHLEELNSYNALLAIVLGLRTGFIGRLRTTWSKLDEEHQRKFQRLVDTYSPEGSHLNLRQILRRRDISRPCIPYLGIYLSDLTIIEEIHPDRIGDLINFEKCGKVASVLKDILLFQKTPYSHLTRDKMVHALLHGEKEEEPDEDECYKASLLVEPPTPKEPRRETLPSVQPPISPQKPRKKSFFSLTGFLQPKFYDRKRASGIEESEGRERKGTKGIYQVNSAEELKKTEARPIPRPLTSVISPSSDDHRSPSKSWHVARSPAEAVDLSNFHIGNYRRGFGSPPAKLSFGYRMLQRFCPVSGTQHFPEPTTSIFLNIQSLRTQDIIMAIVWEIIKFDGSSLELSAETVKQMVNILKDRIEREGDRPGSPAPKNRGDGLPYIVIVSAFKQAHKQLLSIADSAISGSESHEDQFKSYCQRHHTVVESLFPEGKRERIMERVEMILSQLKDLFQGLHWVGAHTPQTLYEISSKADQIAGILLTEALLYNEREAYVINAREFLVNQDTAAHKTVDVSKSSNKARKYFSTLNNQRGIPVVVSSDELVDVEKAAEYGAHGSDFTASLLGVALGVSRIQIFTNLPGVFSADPLKVPEAILIPSMSYEEAREFSYFGANFVQPSALAVASKSQIPIQIRSLINPTARGMLIEPMPEVHEDWPIRGLSSIDNIGLLKMEGTSLDHTASQRFFKAISNSSHQPKLSVQGSSDRSVLVALDDSAISDCSQCLEREFELERLKKQVSNPIVIKNLSIVVIIGDHLATKPQNIGKLFSSMVPGTRFYAVCYGHGGRSIALLVDSSSALDCVKSVHSAFFGSKLTSSAIHN</sequence>
<dbReference type="InterPro" id="IPR036964">
    <property type="entry name" value="RASGEF_cat_dom_sf"/>
</dbReference>
<dbReference type="Gene3D" id="1.10.840.10">
    <property type="entry name" value="Ras guanine-nucleotide exchange factors catalytic domain"/>
    <property type="match status" value="1"/>
</dbReference>
<dbReference type="InParanoid" id="A0A2P6NS62"/>
<organism evidence="17 18">
    <name type="scientific">Planoprotostelium fungivorum</name>
    <dbReference type="NCBI Taxonomy" id="1890364"/>
    <lineage>
        <taxon>Eukaryota</taxon>
        <taxon>Amoebozoa</taxon>
        <taxon>Evosea</taxon>
        <taxon>Variosea</taxon>
        <taxon>Cavosteliida</taxon>
        <taxon>Cavosteliaceae</taxon>
        <taxon>Planoprotostelium</taxon>
    </lineage>
</organism>
<dbReference type="GO" id="GO:0036503">
    <property type="term" value="P:ERAD pathway"/>
    <property type="evidence" value="ECO:0007669"/>
    <property type="project" value="UniProtKB-ARBA"/>
</dbReference>
<dbReference type="CDD" id="cd00155">
    <property type="entry name" value="RasGEF"/>
    <property type="match status" value="1"/>
</dbReference>
<evidence type="ECO:0000313" key="17">
    <source>
        <dbReference type="EMBL" id="PRP86791.1"/>
    </source>
</evidence>
<dbReference type="InterPro" id="IPR023578">
    <property type="entry name" value="Ras_GEF_dom_sf"/>
</dbReference>
<keyword evidence="4 9" id="KW-0344">Guanine-nucleotide releasing factor</keyword>
<feature type="active site" description="Glycyl thioester intermediate" evidence="11">
    <location>
        <position position="89"/>
    </location>
</feature>
<keyword evidence="3 10" id="KW-0728">SH3 domain</keyword>
<feature type="region of interest" description="Disordered" evidence="12">
    <location>
        <begin position="359"/>
        <end position="381"/>
    </location>
</feature>
<proteinExistence type="predicted"/>
<dbReference type="SMART" id="SM00212">
    <property type="entry name" value="UBCc"/>
    <property type="match status" value="1"/>
</dbReference>
<dbReference type="SUPFAM" id="SSF55021">
    <property type="entry name" value="ACT-like"/>
    <property type="match status" value="1"/>
</dbReference>
<keyword evidence="8" id="KW-0067">ATP-binding</keyword>
<dbReference type="GO" id="GO:0061631">
    <property type="term" value="F:ubiquitin conjugating enzyme activity"/>
    <property type="evidence" value="ECO:0007669"/>
    <property type="project" value="UniProtKB-EC"/>
</dbReference>
<dbReference type="InterPro" id="IPR000651">
    <property type="entry name" value="Ras-like_Gua-exchang_fac_N"/>
</dbReference>
<evidence type="ECO:0000259" key="16">
    <source>
        <dbReference type="PROSITE" id="PS50212"/>
    </source>
</evidence>
<dbReference type="PANTHER" id="PTHR23113">
    <property type="entry name" value="GUANINE NUCLEOTIDE EXCHANGE FACTOR"/>
    <property type="match status" value="1"/>
</dbReference>
<dbReference type="InterPro" id="IPR045865">
    <property type="entry name" value="ACT-like_dom_sf"/>
</dbReference>
<dbReference type="InterPro" id="IPR001895">
    <property type="entry name" value="RASGEF_cat_dom"/>
</dbReference>
<dbReference type="PANTHER" id="PTHR23113:SF99">
    <property type="entry name" value="RASGEF DOMAIN-CONTAINING PROTEIN"/>
    <property type="match status" value="1"/>
</dbReference>
<dbReference type="GO" id="GO:0007264">
    <property type="term" value="P:small GTPase-mediated signal transduction"/>
    <property type="evidence" value="ECO:0007669"/>
    <property type="project" value="InterPro"/>
</dbReference>
<evidence type="ECO:0000256" key="9">
    <source>
        <dbReference type="PROSITE-ProRule" id="PRU00168"/>
    </source>
</evidence>
<evidence type="ECO:0000256" key="8">
    <source>
        <dbReference type="ARBA" id="ARBA00022840"/>
    </source>
</evidence>
<dbReference type="InterPro" id="IPR008937">
    <property type="entry name" value="Ras-like_GEF"/>
</dbReference>
<dbReference type="Gene3D" id="3.40.1160.10">
    <property type="entry name" value="Acetylglutamate kinase-like"/>
    <property type="match status" value="1"/>
</dbReference>
<evidence type="ECO:0000259" key="14">
    <source>
        <dbReference type="PROSITE" id="PS50009"/>
    </source>
</evidence>
<dbReference type="PROSITE" id="PS50009">
    <property type="entry name" value="RASGEF_CAT"/>
    <property type="match status" value="1"/>
</dbReference>
<dbReference type="FunFam" id="3.10.110.10:FF:000008">
    <property type="entry name" value="Ubiquitin-conjugating enzyme E2 G2"/>
    <property type="match status" value="1"/>
</dbReference>
<dbReference type="SUPFAM" id="SSF53633">
    <property type="entry name" value="Carbamate kinase-like"/>
    <property type="match status" value="1"/>
</dbReference>
<dbReference type="SMART" id="SM00147">
    <property type="entry name" value="RasGEF"/>
    <property type="match status" value="1"/>
</dbReference>
<dbReference type="SMART" id="SM00229">
    <property type="entry name" value="RasGEFN"/>
    <property type="match status" value="1"/>
</dbReference>
<dbReference type="PROSITE" id="PS50002">
    <property type="entry name" value="SH3"/>
    <property type="match status" value="1"/>
</dbReference>
<dbReference type="SUPFAM" id="SSF50044">
    <property type="entry name" value="SH3-domain"/>
    <property type="match status" value="1"/>
</dbReference>
<evidence type="ECO:0000256" key="1">
    <source>
        <dbReference type="ARBA" id="ARBA00000485"/>
    </source>
</evidence>
<dbReference type="CDD" id="cd23796">
    <property type="entry name" value="UBCc_UBE2G2"/>
    <property type="match status" value="1"/>
</dbReference>
<dbReference type="Gene3D" id="2.30.30.40">
    <property type="entry name" value="SH3 Domains"/>
    <property type="match status" value="1"/>
</dbReference>
<evidence type="ECO:0000256" key="6">
    <source>
        <dbReference type="ARBA" id="ARBA00022741"/>
    </source>
</evidence>
<evidence type="ECO:0000313" key="18">
    <source>
        <dbReference type="Proteomes" id="UP000241769"/>
    </source>
</evidence>
<dbReference type="GO" id="GO:0005085">
    <property type="term" value="F:guanyl-nucleotide exchange factor activity"/>
    <property type="evidence" value="ECO:0007669"/>
    <property type="project" value="UniProtKB-KW"/>
</dbReference>
<evidence type="ECO:0000256" key="4">
    <source>
        <dbReference type="ARBA" id="ARBA00022658"/>
    </source>
</evidence>
<evidence type="ECO:0000259" key="15">
    <source>
        <dbReference type="PROSITE" id="PS50127"/>
    </source>
</evidence>
<dbReference type="CDD" id="cd06224">
    <property type="entry name" value="REM"/>
    <property type="match status" value="1"/>
</dbReference>
<evidence type="ECO:0000256" key="3">
    <source>
        <dbReference type="ARBA" id="ARBA00022443"/>
    </source>
</evidence>
<keyword evidence="6" id="KW-0547">Nucleotide-binding</keyword>
<dbReference type="CDD" id="cd00174">
    <property type="entry name" value="SH3"/>
    <property type="match status" value="1"/>
</dbReference>
<name>A0A2P6NS62_9EUKA</name>
<dbReference type="InterPro" id="IPR019804">
    <property type="entry name" value="Ras_G-nucl-exch_fac_CS"/>
</dbReference>